<dbReference type="PANTHER" id="PTHR35526:SF3">
    <property type="entry name" value="ANTI-SIGMA-F FACTOR RSBW"/>
    <property type="match status" value="1"/>
</dbReference>
<keyword evidence="3" id="KW-0808">Transferase</keyword>
<dbReference type="Gene3D" id="3.30.565.10">
    <property type="entry name" value="Histidine kinase-like ATPase, C-terminal domain"/>
    <property type="match status" value="1"/>
</dbReference>
<dbReference type="Pfam" id="PF13581">
    <property type="entry name" value="HATPase_c_2"/>
    <property type="match status" value="1"/>
</dbReference>
<accession>A0A239JN77</accession>
<keyword evidence="1" id="KW-0723">Serine/threonine-protein kinase</keyword>
<dbReference type="Proteomes" id="UP000198318">
    <property type="component" value="Unassembled WGS sequence"/>
</dbReference>
<name>A0A239JN77_9ACTN</name>
<evidence type="ECO:0000256" key="1">
    <source>
        <dbReference type="ARBA" id="ARBA00022527"/>
    </source>
</evidence>
<feature type="domain" description="Histidine kinase/HSP90-like ATPase" evidence="2">
    <location>
        <begin position="9"/>
        <end position="111"/>
    </location>
</feature>
<dbReference type="InterPro" id="IPR003594">
    <property type="entry name" value="HATPase_dom"/>
</dbReference>
<dbReference type="OrthoDB" id="3852126at2"/>
<evidence type="ECO:0000313" key="3">
    <source>
        <dbReference type="EMBL" id="SNT07260.1"/>
    </source>
</evidence>
<dbReference type="InterPro" id="IPR036890">
    <property type="entry name" value="HATPase_C_sf"/>
</dbReference>
<proteinExistence type="predicted"/>
<evidence type="ECO:0000313" key="4">
    <source>
        <dbReference type="Proteomes" id="UP000198318"/>
    </source>
</evidence>
<dbReference type="EMBL" id="FZOR01000015">
    <property type="protein sequence ID" value="SNT07260.1"/>
    <property type="molecule type" value="Genomic_DNA"/>
</dbReference>
<dbReference type="AlphaFoldDB" id="A0A239JN77"/>
<organism evidence="3 4">
    <name type="scientific">Actinomadura meyerae</name>
    <dbReference type="NCBI Taxonomy" id="240840"/>
    <lineage>
        <taxon>Bacteria</taxon>
        <taxon>Bacillati</taxon>
        <taxon>Actinomycetota</taxon>
        <taxon>Actinomycetes</taxon>
        <taxon>Streptosporangiales</taxon>
        <taxon>Thermomonosporaceae</taxon>
        <taxon>Actinomadura</taxon>
    </lineage>
</organism>
<sequence length="119" mass="12555">MIAFEPDMRMVKVAREHVAGIAAGWPVDAYEVSVVASELVTNAVLHAKTDEIRVDACADGGVYVLKVWDGDETLPVACRPGSDVVGGRGLMIVEELAARWGAVRDGEGGKGVFAEWGAS</sequence>
<keyword evidence="4" id="KW-1185">Reference proteome</keyword>
<dbReference type="RefSeq" id="WP_143228023.1">
    <property type="nucleotide sequence ID" value="NZ_FZOR01000015.1"/>
</dbReference>
<dbReference type="PANTHER" id="PTHR35526">
    <property type="entry name" value="ANTI-SIGMA-F FACTOR RSBW-RELATED"/>
    <property type="match status" value="1"/>
</dbReference>
<dbReference type="CDD" id="cd16936">
    <property type="entry name" value="HATPase_RsbW-like"/>
    <property type="match status" value="1"/>
</dbReference>
<dbReference type="SUPFAM" id="SSF55874">
    <property type="entry name" value="ATPase domain of HSP90 chaperone/DNA topoisomerase II/histidine kinase"/>
    <property type="match status" value="1"/>
</dbReference>
<protein>
    <submittedName>
        <fullName evidence="3">Anti-sigma regulatory factor (Ser/Thr protein kinase)</fullName>
    </submittedName>
</protein>
<gene>
    <name evidence="3" type="ORF">SAMN05443665_101595</name>
</gene>
<dbReference type="GO" id="GO:0004674">
    <property type="term" value="F:protein serine/threonine kinase activity"/>
    <property type="evidence" value="ECO:0007669"/>
    <property type="project" value="UniProtKB-KW"/>
</dbReference>
<keyword evidence="3" id="KW-0418">Kinase</keyword>
<dbReference type="InterPro" id="IPR050267">
    <property type="entry name" value="Anti-sigma-factor_SerPK"/>
</dbReference>
<evidence type="ECO:0000259" key="2">
    <source>
        <dbReference type="Pfam" id="PF13581"/>
    </source>
</evidence>
<reference evidence="3 4" key="1">
    <citation type="submission" date="2017-06" db="EMBL/GenBank/DDBJ databases">
        <authorList>
            <person name="Kim H.J."/>
            <person name="Triplett B.A."/>
        </authorList>
    </citation>
    <scope>NUCLEOTIDE SEQUENCE [LARGE SCALE GENOMIC DNA]</scope>
    <source>
        <strain evidence="3 4">DSM 44715</strain>
    </source>
</reference>